<dbReference type="Gramene" id="KCW74655">
    <property type="protein sequence ID" value="KCW74655"/>
    <property type="gene ID" value="EUGRSUZ_E03380"/>
</dbReference>
<dbReference type="PANTHER" id="PTHR31170">
    <property type="entry name" value="BNAC04G53230D PROTEIN"/>
    <property type="match status" value="1"/>
</dbReference>
<keyword evidence="1" id="KW-1133">Transmembrane helix</keyword>
<gene>
    <name evidence="2" type="ORF">EUGRSUZ_E03380</name>
</gene>
<dbReference type="PANTHER" id="PTHR31170:SF25">
    <property type="entry name" value="BNAA09G04570D PROTEIN"/>
    <property type="match status" value="1"/>
</dbReference>
<keyword evidence="1" id="KW-0472">Membrane</keyword>
<name>A0A059C9N6_EUCGR</name>
<feature type="transmembrane region" description="Helical" evidence="1">
    <location>
        <begin position="324"/>
        <end position="346"/>
    </location>
</feature>
<sequence length="352" mass="40361">MSEDMKGVPKLLKESAGESSCCIFRVPEAVAGVNAAACWPCTVSFGPYHHGKPALQMLEEHKWRYLPAMLDRIHPHGIGLEDLIGVVGPKEEMIRHCYSESTDMFSGPDFVKMMDDPLLRNSYLFTSLVRDLLRLENQVPYFVLEDLFAITNVSKVKFTLVDLAFRVFSCYLKEPYSGWKRQGDVKGMHLLDSFRLSLIPQGRQNKRNLHLMEVKFDVQSQVFSIPELRIDDTVNCILLNMVAFEQCHSYCDKHVTAYAMFMGRLIQTKMIVSDVAQLFRDVCKDASCDSQADYLEEIGIKKWYTPYRMWKALVKEVYFSNPEVSISVVTLLVTLTGVIQTVYALLQYYQPK</sequence>
<reference evidence="2" key="1">
    <citation type="submission" date="2013-07" db="EMBL/GenBank/DDBJ databases">
        <title>The genome of Eucalyptus grandis.</title>
        <authorList>
            <person name="Schmutz J."/>
            <person name="Hayes R."/>
            <person name="Myburg A."/>
            <person name="Tuskan G."/>
            <person name="Grattapaglia D."/>
            <person name="Rokhsar D.S."/>
        </authorList>
    </citation>
    <scope>NUCLEOTIDE SEQUENCE</scope>
    <source>
        <tissue evidence="2">Leaf extractions</tissue>
    </source>
</reference>
<dbReference type="STRING" id="71139.A0A059C9N6"/>
<dbReference type="InParanoid" id="A0A059C9N6"/>
<evidence type="ECO:0000313" key="2">
    <source>
        <dbReference type="EMBL" id="KCW74655.1"/>
    </source>
</evidence>
<dbReference type="EMBL" id="KK198757">
    <property type="protein sequence ID" value="KCW74655.1"/>
    <property type="molecule type" value="Genomic_DNA"/>
</dbReference>
<protein>
    <submittedName>
        <fullName evidence="2">Uncharacterized protein</fullName>
    </submittedName>
</protein>
<keyword evidence="1" id="KW-0812">Transmembrane</keyword>
<dbReference type="Pfam" id="PF03140">
    <property type="entry name" value="DUF247"/>
    <property type="match status" value="2"/>
</dbReference>
<accession>A0A059C9N6</accession>
<dbReference type="AlphaFoldDB" id="A0A059C9N6"/>
<proteinExistence type="predicted"/>
<organism evidence="2">
    <name type="scientific">Eucalyptus grandis</name>
    <name type="common">Flooded gum</name>
    <dbReference type="NCBI Taxonomy" id="71139"/>
    <lineage>
        <taxon>Eukaryota</taxon>
        <taxon>Viridiplantae</taxon>
        <taxon>Streptophyta</taxon>
        <taxon>Embryophyta</taxon>
        <taxon>Tracheophyta</taxon>
        <taxon>Spermatophyta</taxon>
        <taxon>Magnoliopsida</taxon>
        <taxon>eudicotyledons</taxon>
        <taxon>Gunneridae</taxon>
        <taxon>Pentapetalae</taxon>
        <taxon>rosids</taxon>
        <taxon>malvids</taxon>
        <taxon>Myrtales</taxon>
        <taxon>Myrtaceae</taxon>
        <taxon>Myrtoideae</taxon>
        <taxon>Eucalypteae</taxon>
        <taxon>Eucalyptus</taxon>
    </lineage>
</organism>
<evidence type="ECO:0000256" key="1">
    <source>
        <dbReference type="SAM" id="Phobius"/>
    </source>
</evidence>
<dbReference type="InterPro" id="IPR004158">
    <property type="entry name" value="DUF247_pln"/>
</dbReference>